<evidence type="ECO:0000259" key="1">
    <source>
        <dbReference type="PROSITE" id="PS51168"/>
    </source>
</evidence>
<protein>
    <submittedName>
        <fullName evidence="2">Chorismate mutase</fullName>
    </submittedName>
</protein>
<dbReference type="InterPro" id="IPR002701">
    <property type="entry name" value="CM_II_prokaryot"/>
</dbReference>
<dbReference type="GO" id="GO:0004106">
    <property type="term" value="F:chorismate mutase activity"/>
    <property type="evidence" value="ECO:0007669"/>
    <property type="project" value="InterPro"/>
</dbReference>
<dbReference type="Pfam" id="PF01817">
    <property type="entry name" value="CM_2"/>
    <property type="match status" value="1"/>
</dbReference>
<gene>
    <name evidence="2" type="ORF">SAMN05216223_107116</name>
</gene>
<dbReference type="SUPFAM" id="SSF48600">
    <property type="entry name" value="Chorismate mutase II"/>
    <property type="match status" value="1"/>
</dbReference>
<dbReference type="InterPro" id="IPR036263">
    <property type="entry name" value="Chorismate_II_sf"/>
</dbReference>
<evidence type="ECO:0000313" key="2">
    <source>
        <dbReference type="EMBL" id="SEG62890.1"/>
    </source>
</evidence>
<organism evidence="2 3">
    <name type="scientific">Actinacidiphila yanglinensis</name>
    <dbReference type="NCBI Taxonomy" id="310779"/>
    <lineage>
        <taxon>Bacteria</taxon>
        <taxon>Bacillati</taxon>
        <taxon>Actinomycetota</taxon>
        <taxon>Actinomycetes</taxon>
        <taxon>Kitasatosporales</taxon>
        <taxon>Streptomycetaceae</taxon>
        <taxon>Actinacidiphila</taxon>
    </lineage>
</organism>
<reference evidence="2 3" key="1">
    <citation type="submission" date="2016-10" db="EMBL/GenBank/DDBJ databases">
        <authorList>
            <person name="de Groot N.N."/>
        </authorList>
    </citation>
    <scope>NUCLEOTIDE SEQUENCE [LARGE SCALE GENOMIC DNA]</scope>
    <source>
        <strain evidence="2 3">CGMCC 4.2023</strain>
    </source>
</reference>
<keyword evidence="3" id="KW-1185">Reference proteome</keyword>
<dbReference type="NCBIfam" id="NF005894">
    <property type="entry name" value="PRK07857.1"/>
    <property type="match status" value="1"/>
</dbReference>
<dbReference type="PROSITE" id="PS51168">
    <property type="entry name" value="CHORISMATE_MUT_2"/>
    <property type="match status" value="1"/>
</dbReference>
<dbReference type="Gene3D" id="1.20.59.10">
    <property type="entry name" value="Chorismate mutase"/>
    <property type="match status" value="1"/>
</dbReference>
<accession>A0A1H6BQE9</accession>
<proteinExistence type="predicted"/>
<evidence type="ECO:0000313" key="3">
    <source>
        <dbReference type="Proteomes" id="UP000236754"/>
    </source>
</evidence>
<dbReference type="GO" id="GO:0046417">
    <property type="term" value="P:chorismate metabolic process"/>
    <property type="evidence" value="ECO:0007669"/>
    <property type="project" value="InterPro"/>
</dbReference>
<feature type="domain" description="Chorismate mutase" evidence="1">
    <location>
        <begin position="36"/>
        <end position="117"/>
    </location>
</feature>
<dbReference type="InterPro" id="IPR036979">
    <property type="entry name" value="CM_dom_sf"/>
</dbReference>
<dbReference type="InterPro" id="IPR010958">
    <property type="entry name" value="Chorismate_mutase_highGC-bac"/>
</dbReference>
<name>A0A1H6BQE9_9ACTN</name>
<dbReference type="RefSeq" id="WP_407642855.1">
    <property type="nucleotide sequence ID" value="NZ_FNVU01000007.1"/>
</dbReference>
<dbReference type="NCBIfam" id="TIGR01808">
    <property type="entry name" value="CM_M_hiGC-arch"/>
    <property type="match status" value="1"/>
</dbReference>
<dbReference type="EMBL" id="FNVU01000007">
    <property type="protein sequence ID" value="SEG62890.1"/>
    <property type="molecule type" value="Genomic_DNA"/>
</dbReference>
<dbReference type="AlphaFoldDB" id="A0A1H6BQE9"/>
<dbReference type="Proteomes" id="UP000236754">
    <property type="component" value="Unassembled WGS sequence"/>
</dbReference>
<dbReference type="SMART" id="SM00830">
    <property type="entry name" value="CM_2"/>
    <property type="match status" value="1"/>
</dbReference>
<sequence length="117" mass="12386">MTDAHPEPVRALPADALPAAAAVPAPAAPDDAPLPSAAEQVIAEARQRIDALDGQIIELVRRRVEISGEVQRARMGAGGRRLHLAREMEVLRVYGDALGRPGTALAMTLLELGRGRV</sequence>